<feature type="region of interest" description="Disordered" evidence="1">
    <location>
        <begin position="79"/>
        <end position="101"/>
    </location>
</feature>
<dbReference type="PANTHER" id="PTHR46889:SF4">
    <property type="entry name" value="TRANSPOSASE INSO FOR INSERTION SEQUENCE ELEMENT IS911B-RELATED"/>
    <property type="match status" value="1"/>
</dbReference>
<accession>A0A845BF51</accession>
<dbReference type="InterPro" id="IPR001584">
    <property type="entry name" value="Integrase_cat-core"/>
</dbReference>
<evidence type="ECO:0000259" key="2">
    <source>
        <dbReference type="Pfam" id="PF13683"/>
    </source>
</evidence>
<feature type="domain" description="Integrase catalytic" evidence="2">
    <location>
        <begin position="1"/>
        <end position="60"/>
    </location>
</feature>
<gene>
    <name evidence="3" type="ORF">E0493_15365</name>
</gene>
<sequence length="101" mass="11087">MSRSGDSWDNAAAESFFSALKTERVARKVHRARHAARAGLLGCIERFHHPKRRHSAIGALSSMELEQAAQNDAFQARLDRAGTVTSAQDDRSENEAPATRA</sequence>
<dbReference type="Pfam" id="PF13683">
    <property type="entry name" value="rve_3"/>
    <property type="match status" value="1"/>
</dbReference>
<keyword evidence="4" id="KW-1185">Reference proteome</keyword>
<dbReference type="OrthoDB" id="9803878at2"/>
<reference evidence="3 4" key="1">
    <citation type="submission" date="2019-03" db="EMBL/GenBank/DDBJ databases">
        <title>Roseomonas sp. a novel Roseomonas species isolated from Sea whip Gorgonian.</title>
        <authorList>
            <person name="Li F."/>
            <person name="Pan X."/>
            <person name="Huang S."/>
            <person name="Li Z."/>
            <person name="Meng B."/>
        </authorList>
    </citation>
    <scope>NUCLEOTIDE SEQUENCE [LARGE SCALE GENOMIC DNA]</scope>
    <source>
        <strain evidence="3 4">M0104</strain>
    </source>
</reference>
<dbReference type="Proteomes" id="UP000460715">
    <property type="component" value="Unassembled WGS sequence"/>
</dbReference>
<evidence type="ECO:0000256" key="1">
    <source>
        <dbReference type="SAM" id="MobiDB-lite"/>
    </source>
</evidence>
<comment type="caution">
    <text evidence="3">The sequence shown here is derived from an EMBL/GenBank/DDBJ whole genome shotgun (WGS) entry which is preliminary data.</text>
</comment>
<organism evidence="3 4">
    <name type="scientific">Teichococcus coralli</name>
    <dbReference type="NCBI Taxonomy" id="2545983"/>
    <lineage>
        <taxon>Bacteria</taxon>
        <taxon>Pseudomonadati</taxon>
        <taxon>Pseudomonadota</taxon>
        <taxon>Alphaproteobacteria</taxon>
        <taxon>Acetobacterales</taxon>
        <taxon>Roseomonadaceae</taxon>
        <taxon>Roseomonas</taxon>
    </lineage>
</organism>
<proteinExistence type="predicted"/>
<dbReference type="PANTHER" id="PTHR46889">
    <property type="entry name" value="TRANSPOSASE INSF FOR INSERTION SEQUENCE IS3B-RELATED"/>
    <property type="match status" value="1"/>
</dbReference>
<dbReference type="InterPro" id="IPR050900">
    <property type="entry name" value="Transposase_IS3/IS150/IS904"/>
</dbReference>
<name>A0A845BF51_9PROT</name>
<evidence type="ECO:0000313" key="3">
    <source>
        <dbReference type="EMBL" id="MXP64730.1"/>
    </source>
</evidence>
<dbReference type="AlphaFoldDB" id="A0A845BF51"/>
<protein>
    <recommendedName>
        <fullName evidence="2">Integrase catalytic domain-containing protein</fullName>
    </recommendedName>
</protein>
<dbReference type="EMBL" id="SNVJ01000014">
    <property type="protein sequence ID" value="MXP64730.1"/>
    <property type="molecule type" value="Genomic_DNA"/>
</dbReference>
<evidence type="ECO:0000313" key="4">
    <source>
        <dbReference type="Proteomes" id="UP000460715"/>
    </source>
</evidence>